<name>G7YBM3_CLOSI</name>
<dbReference type="Proteomes" id="UP000008909">
    <property type="component" value="Unassembled WGS sequence"/>
</dbReference>
<feature type="compositionally biased region" description="Polar residues" evidence="1">
    <location>
        <begin position="137"/>
        <end position="151"/>
    </location>
</feature>
<dbReference type="SUPFAM" id="SSF50156">
    <property type="entry name" value="PDZ domain-like"/>
    <property type="match status" value="1"/>
</dbReference>
<evidence type="ECO:0000259" key="2">
    <source>
        <dbReference type="PROSITE" id="PS50106"/>
    </source>
</evidence>
<gene>
    <name evidence="3" type="ORF">CLF_104417</name>
</gene>
<dbReference type="InterPro" id="IPR001478">
    <property type="entry name" value="PDZ"/>
</dbReference>
<keyword evidence="4" id="KW-1185">Reference proteome</keyword>
<organism evidence="3 4">
    <name type="scientific">Clonorchis sinensis</name>
    <name type="common">Chinese liver fluke</name>
    <dbReference type="NCBI Taxonomy" id="79923"/>
    <lineage>
        <taxon>Eukaryota</taxon>
        <taxon>Metazoa</taxon>
        <taxon>Spiralia</taxon>
        <taxon>Lophotrochozoa</taxon>
        <taxon>Platyhelminthes</taxon>
        <taxon>Trematoda</taxon>
        <taxon>Digenea</taxon>
        <taxon>Opisthorchiida</taxon>
        <taxon>Opisthorchiata</taxon>
        <taxon>Opisthorchiidae</taxon>
        <taxon>Clonorchis</taxon>
    </lineage>
</organism>
<feature type="region of interest" description="Disordered" evidence="1">
    <location>
        <begin position="137"/>
        <end position="158"/>
    </location>
</feature>
<dbReference type="PROSITE" id="PS50106">
    <property type="entry name" value="PDZ"/>
    <property type="match status" value="1"/>
</dbReference>
<accession>G7YBM3</accession>
<feature type="compositionally biased region" description="Acidic residues" evidence="1">
    <location>
        <begin position="832"/>
        <end position="844"/>
    </location>
</feature>
<evidence type="ECO:0000256" key="1">
    <source>
        <dbReference type="SAM" id="MobiDB-lite"/>
    </source>
</evidence>
<feature type="region of interest" description="Disordered" evidence="1">
    <location>
        <begin position="798"/>
        <end position="867"/>
    </location>
</feature>
<dbReference type="Pfam" id="PF00595">
    <property type="entry name" value="PDZ"/>
    <property type="match status" value="1"/>
</dbReference>
<dbReference type="SMART" id="SM00228">
    <property type="entry name" value="PDZ"/>
    <property type="match status" value="1"/>
</dbReference>
<dbReference type="EMBL" id="DF143038">
    <property type="protein sequence ID" value="GAA50357.1"/>
    <property type="molecule type" value="Genomic_DNA"/>
</dbReference>
<reference evidence="3" key="1">
    <citation type="journal article" date="2011" name="Genome Biol.">
        <title>The draft genome of the carcinogenic human liver fluke Clonorchis sinensis.</title>
        <authorList>
            <person name="Wang X."/>
            <person name="Chen W."/>
            <person name="Huang Y."/>
            <person name="Sun J."/>
            <person name="Men J."/>
            <person name="Liu H."/>
            <person name="Luo F."/>
            <person name="Guo L."/>
            <person name="Lv X."/>
            <person name="Deng C."/>
            <person name="Zhou C."/>
            <person name="Fan Y."/>
            <person name="Li X."/>
            <person name="Huang L."/>
            <person name="Hu Y."/>
            <person name="Liang C."/>
            <person name="Hu X."/>
            <person name="Xu J."/>
            <person name="Yu X."/>
        </authorList>
    </citation>
    <scope>NUCLEOTIDE SEQUENCE [LARGE SCALE GENOMIC DNA]</scope>
    <source>
        <strain evidence="3">Henan</strain>
    </source>
</reference>
<feature type="compositionally biased region" description="Basic and acidic residues" evidence="1">
    <location>
        <begin position="845"/>
        <end position="867"/>
    </location>
</feature>
<dbReference type="AlphaFoldDB" id="G7YBM3"/>
<evidence type="ECO:0000313" key="3">
    <source>
        <dbReference type="EMBL" id="GAA50357.1"/>
    </source>
</evidence>
<proteinExistence type="predicted"/>
<dbReference type="InterPro" id="IPR036034">
    <property type="entry name" value="PDZ_sf"/>
</dbReference>
<evidence type="ECO:0000313" key="4">
    <source>
        <dbReference type="Proteomes" id="UP000008909"/>
    </source>
</evidence>
<reference key="2">
    <citation type="submission" date="2011-10" db="EMBL/GenBank/DDBJ databases">
        <title>The genome and transcriptome sequence of Clonorchis sinensis provide insights into the carcinogenic liver fluke.</title>
        <authorList>
            <person name="Wang X."/>
            <person name="Huang Y."/>
            <person name="Chen W."/>
            <person name="Liu H."/>
            <person name="Guo L."/>
            <person name="Chen Y."/>
            <person name="Luo F."/>
            <person name="Zhou W."/>
            <person name="Sun J."/>
            <person name="Mao Q."/>
            <person name="Liang P."/>
            <person name="Zhou C."/>
            <person name="Tian Y."/>
            <person name="Men J."/>
            <person name="Lv X."/>
            <person name="Huang L."/>
            <person name="Zhou J."/>
            <person name="Hu Y."/>
            <person name="Li R."/>
            <person name="Zhang F."/>
            <person name="Lei H."/>
            <person name="Li X."/>
            <person name="Hu X."/>
            <person name="Liang C."/>
            <person name="Xu J."/>
            <person name="Wu Z."/>
            <person name="Yu X."/>
        </authorList>
    </citation>
    <scope>NUCLEOTIDE SEQUENCE</scope>
    <source>
        <strain>Henan</strain>
    </source>
</reference>
<protein>
    <recommendedName>
        <fullName evidence="2">PDZ domain-containing protein</fullName>
    </recommendedName>
</protein>
<feature type="domain" description="PDZ" evidence="2">
    <location>
        <begin position="468"/>
        <end position="519"/>
    </location>
</feature>
<dbReference type="Gene3D" id="2.30.42.10">
    <property type="match status" value="1"/>
</dbReference>
<sequence length="867" mass="98331">MPTGFFIHVGLNDYSPVVRHRGVVRYWIKQLVKITGTDYNLDHWSSKTDRNRNSEVSLWVFSNSQEKNIVWQIRLVEFSPQSFTSELLEMPTTSAVARFPVAGCNSLVFTCNTFPRSSAVITRPLPRVQQTIRRFSSARASPSGFRSNYVSPRTPLPKTNGLVNESCKHFFPTSSSSKNVIPYVREPRDSADQYDDEISESDQSSVEFHQSSVAIKRLRFETSPEVLPSKSKKPLLEKNACPVEFSQLPDPNISGSIPDERQPQDHKYLVTLLTKRIQVNKKCKEQRSESCHSSDHEFWGDARTVVLKKSQMTKDIQLELSDDEPLDNSRNQRTKIRREKFGTRRTIRLLLNAQSRCRPLRKNLSANLFAISMNTQSVDGFDDVFIDITLPISETDKLTIQVSNKPRSNLPSADADFGWFFQEKTTLQGSMHLIGRDGPSGWSAHLLTDGCDAAMGEMRNKVFVKSFEGDPYKGPGALRTGDQIISINGIDVRSLKFDDALQEIRQSEDTVILAVKSPRKLTDATEFAAPGRLMFQLLRYSRYRDTCVDRGHPGHHVCFYKHTRKNVILHVRTVERLMKLSERYAGEAGDDDCLDLSTDFETDDESEACEHIIAEAKSRNSLVASKNLLPCPLKEARAHFQVADAVKMSEFRSSQTPSGQYVSAKQSQAMVPQVMKLRIFIVDGWLIRYSKPEMGTMFLCKGLVPESRQVILSFIMEFLFITVNRGLFPKWGTQNFHQSFLQFMNSKAPAENPGTTRQRVSITARMKPALTVLCRWMLSSRLSQEVYAPGRRKSSLNPEILEEMTKPPTGLDDMEVEQDRCERKQSQSGSEDGSELSGDDDLESENNKEAEEAWRAGRVPSERSVEL</sequence>
<dbReference type="CDD" id="cd00136">
    <property type="entry name" value="PDZ_canonical"/>
    <property type="match status" value="1"/>
</dbReference>